<keyword evidence="3" id="KW-0695">RNA-directed DNA polymerase</keyword>
<dbReference type="VEuPathDB" id="GiardiaDB:QR46_4912"/>
<name>V6TT00_GIAIN</name>
<dbReference type="InterPro" id="IPR000477">
    <property type="entry name" value="RT_dom"/>
</dbReference>
<gene>
    <name evidence="3" type="ORF">GSB_155151</name>
</gene>
<sequence length="268" mass="29691">VTHELHPEPPAHDPPSKVEPIGHITKEEVTRAVKSMGLSKSPGPSGLGPAHWRVMIQVPGMPETLNEILGSAQRREHRDLYAFRFALIPKDGVAGKHRPVAIGETITMAFHKILLSRLKAQVTGYLEHEQIAFRRNAHAVGVRMAFNSMQKEGTQAVALDMQNAFNSIPKEEILHGLDEAHVPLVLRNYTEARSAPRLGPLRRPAEHDAYCLGQNALLRQLKLIAYADDVLIFHENISVDAADIIGEASDLAKRFGLTVNVDKCKDRK</sequence>
<accession>V6TT00</accession>
<dbReference type="VEuPathDB" id="GiardiaDB:GL50581_3092"/>
<evidence type="ECO:0000259" key="2">
    <source>
        <dbReference type="PROSITE" id="PS50878"/>
    </source>
</evidence>
<keyword evidence="3" id="KW-0548">Nucleotidyltransferase</keyword>
<dbReference type="Proteomes" id="UP000018040">
    <property type="component" value="Unassembled WGS sequence"/>
</dbReference>
<feature type="domain" description="Reverse transcriptase" evidence="2">
    <location>
        <begin position="69"/>
        <end position="268"/>
    </location>
</feature>
<organism evidence="3 4">
    <name type="scientific">Giardia intestinalis</name>
    <name type="common">Giardia lamblia</name>
    <dbReference type="NCBI Taxonomy" id="5741"/>
    <lineage>
        <taxon>Eukaryota</taxon>
        <taxon>Metamonada</taxon>
        <taxon>Diplomonadida</taxon>
        <taxon>Hexamitidae</taxon>
        <taxon>Giardiinae</taxon>
        <taxon>Giardia</taxon>
    </lineage>
</organism>
<dbReference type="SUPFAM" id="SSF56672">
    <property type="entry name" value="DNA/RNA polymerases"/>
    <property type="match status" value="1"/>
</dbReference>
<evidence type="ECO:0000256" key="1">
    <source>
        <dbReference type="SAM" id="MobiDB-lite"/>
    </source>
</evidence>
<feature type="compositionally biased region" description="Basic and acidic residues" evidence="1">
    <location>
        <begin position="1"/>
        <end position="16"/>
    </location>
</feature>
<keyword evidence="3" id="KW-0808">Transferase</keyword>
<evidence type="ECO:0000313" key="4">
    <source>
        <dbReference type="Proteomes" id="UP000018040"/>
    </source>
</evidence>
<dbReference type="GO" id="GO:0003964">
    <property type="term" value="F:RNA-directed DNA polymerase activity"/>
    <property type="evidence" value="ECO:0007669"/>
    <property type="project" value="UniProtKB-KW"/>
</dbReference>
<dbReference type="EMBL" id="AHHH01000309">
    <property type="protein sequence ID" value="ESU40140.1"/>
    <property type="molecule type" value="Genomic_DNA"/>
</dbReference>
<dbReference type="PROSITE" id="PS50878">
    <property type="entry name" value="RT_POL"/>
    <property type="match status" value="1"/>
</dbReference>
<feature type="non-terminal residue" evidence="3">
    <location>
        <position position="1"/>
    </location>
</feature>
<evidence type="ECO:0000313" key="3">
    <source>
        <dbReference type="EMBL" id="ESU40140.1"/>
    </source>
</evidence>
<dbReference type="VEuPathDB" id="GiardiaDB:DHA2_151263"/>
<dbReference type="OrthoDB" id="410104at2759"/>
<reference evidence="4" key="1">
    <citation type="submission" date="2012-02" db="EMBL/GenBank/DDBJ databases">
        <title>Genome sequencing of Giardia lamblia Genotypes A2 and B isolates (DH and GS) and comparative analysis with the genomes of Genotypes A1 and E (WB and Pig).</title>
        <authorList>
            <person name="Adam R."/>
            <person name="Dahlstrom E."/>
            <person name="Martens C."/>
            <person name="Bruno D."/>
            <person name="Barbian K."/>
            <person name="Porcella S.F."/>
            <person name="Nash T."/>
        </authorList>
    </citation>
    <scope>NUCLEOTIDE SEQUENCE</scope>
    <source>
        <strain evidence="4">GS</strain>
    </source>
</reference>
<reference evidence="3 4" key="2">
    <citation type="journal article" date="2013" name="Genome Biol. Evol.">
        <title>Genome sequencing of Giardia lamblia genotypes A2 and B isolates (DH and GS) and comparative analysis with the genomes of genotypes A1 and E (WB and Pig).</title>
        <authorList>
            <person name="Adam R.D."/>
            <person name="Dahlstrom E.W."/>
            <person name="Martens C.A."/>
            <person name="Bruno D.P."/>
            <person name="Barbian K.D."/>
            <person name="Ricklefs S.M."/>
            <person name="Hernandez M.M."/>
            <person name="Narla N.P."/>
            <person name="Patel R.B."/>
            <person name="Porcella S.F."/>
            <person name="Nash T.E."/>
        </authorList>
    </citation>
    <scope>NUCLEOTIDE SEQUENCE [LARGE SCALE GENOMIC DNA]</scope>
    <source>
        <strain evidence="3 4">GS</strain>
    </source>
</reference>
<dbReference type="InterPro" id="IPR043502">
    <property type="entry name" value="DNA/RNA_pol_sf"/>
</dbReference>
<protein>
    <submittedName>
        <fullName evidence="3">Reverse transcriptase</fullName>
    </submittedName>
</protein>
<feature type="region of interest" description="Disordered" evidence="1">
    <location>
        <begin position="1"/>
        <end position="21"/>
    </location>
</feature>
<dbReference type="AlphaFoldDB" id="V6TT00"/>
<comment type="caution">
    <text evidence="3">The sequence shown here is derived from an EMBL/GenBank/DDBJ whole genome shotgun (WGS) entry which is preliminary data.</text>
</comment>
<proteinExistence type="predicted"/>